<feature type="domain" description="TcmA/NAT10 helicase" evidence="10">
    <location>
        <begin position="210"/>
        <end position="386"/>
    </location>
</feature>
<dbReference type="InterPro" id="IPR024914">
    <property type="entry name" value="tRNA_acetyltr_TmcA"/>
</dbReference>
<organism evidence="14 15">
    <name type="scientific">Endozoicomonas gorgoniicola</name>
    <dbReference type="NCBI Taxonomy" id="1234144"/>
    <lineage>
        <taxon>Bacteria</taxon>
        <taxon>Pseudomonadati</taxon>
        <taxon>Pseudomonadota</taxon>
        <taxon>Gammaproteobacteria</taxon>
        <taxon>Oceanospirillales</taxon>
        <taxon>Endozoicomonadaceae</taxon>
        <taxon>Endozoicomonas</taxon>
    </lineage>
</organism>
<comment type="catalytic activity">
    <reaction evidence="9">
        <text>cytidine(34) in elongator tRNA(Met) + acetyl-CoA + ATP + H2O = N(4)-acetylcytidine(34) in elongator tRNA(Met) + ADP + phosphate + CoA + H(+)</text>
        <dbReference type="Rhea" id="RHEA:43788"/>
        <dbReference type="Rhea" id="RHEA-COMP:10693"/>
        <dbReference type="Rhea" id="RHEA-COMP:10694"/>
        <dbReference type="ChEBI" id="CHEBI:15377"/>
        <dbReference type="ChEBI" id="CHEBI:15378"/>
        <dbReference type="ChEBI" id="CHEBI:30616"/>
        <dbReference type="ChEBI" id="CHEBI:43474"/>
        <dbReference type="ChEBI" id="CHEBI:57287"/>
        <dbReference type="ChEBI" id="CHEBI:57288"/>
        <dbReference type="ChEBI" id="CHEBI:74900"/>
        <dbReference type="ChEBI" id="CHEBI:82748"/>
        <dbReference type="ChEBI" id="CHEBI:456216"/>
        <dbReference type="EC" id="2.3.1.193"/>
    </reaction>
</comment>
<evidence type="ECO:0000256" key="3">
    <source>
        <dbReference type="ARBA" id="ARBA00022679"/>
    </source>
</evidence>
<reference evidence="14 15" key="1">
    <citation type="submission" date="2022-10" db="EMBL/GenBank/DDBJ databases">
        <title>High-quality genome sequences of two octocoral-associated bacteria, Endozoicomonas euniceicola EF212 and Endozoicomonas gorgoniicola PS125.</title>
        <authorList>
            <person name="Chiou Y.-J."/>
            <person name="Chen Y.-H."/>
        </authorList>
    </citation>
    <scope>NUCLEOTIDE SEQUENCE [LARGE SCALE GENOMIC DNA]</scope>
    <source>
        <strain evidence="14 15">PS125</strain>
    </source>
</reference>
<comment type="caution">
    <text evidence="14">The sequence shown here is derived from an EMBL/GenBank/DDBJ whole genome shotgun (WGS) entry which is preliminary data.</text>
</comment>
<evidence type="ECO:0000256" key="1">
    <source>
        <dbReference type="ARBA" id="ARBA00022490"/>
    </source>
</evidence>
<keyword evidence="4 9" id="KW-0819">tRNA processing</keyword>
<comment type="subcellular location">
    <subcellularLocation>
        <location evidence="9">Cytoplasm</location>
    </subcellularLocation>
</comment>
<comment type="similarity">
    <text evidence="9">Belongs to the TmcA family.</text>
</comment>
<dbReference type="InterPro" id="IPR033442">
    <property type="entry name" value="TmcA_tRNA_bind"/>
</dbReference>
<gene>
    <name evidence="9" type="primary">tmcA</name>
    <name evidence="14" type="ORF">NX722_06760</name>
</gene>
<dbReference type="EC" id="2.3.1.193" evidence="9"/>
<dbReference type="Pfam" id="PF17176">
    <property type="entry name" value="tRNA_bind_3"/>
    <property type="match status" value="1"/>
</dbReference>
<evidence type="ECO:0000256" key="2">
    <source>
        <dbReference type="ARBA" id="ARBA00022555"/>
    </source>
</evidence>
<dbReference type="InterPro" id="IPR013562">
    <property type="entry name" value="TmcA/NAT10_N"/>
</dbReference>
<evidence type="ECO:0000313" key="14">
    <source>
        <dbReference type="EMBL" id="MCW7552349.1"/>
    </source>
</evidence>
<feature type="domain" description="tRNA(Met) cytidine acetyltransferase TmcA tRNA-binding" evidence="13">
    <location>
        <begin position="637"/>
        <end position="727"/>
    </location>
</feature>
<dbReference type="PANTHER" id="PTHR10925:SF5">
    <property type="entry name" value="RNA CYTIDINE ACETYLTRANSFERASE"/>
    <property type="match status" value="1"/>
</dbReference>
<name>A0ABT3MSK1_9GAMM</name>
<evidence type="ECO:0000256" key="4">
    <source>
        <dbReference type="ARBA" id="ARBA00022694"/>
    </source>
</evidence>
<dbReference type="Gene3D" id="1.20.120.890">
    <property type="entry name" value="tRNA(Met) cytidine acetyltransferase, tail domain"/>
    <property type="match status" value="1"/>
</dbReference>
<feature type="domain" description="TmcA/NAT10 N-terminal" evidence="11">
    <location>
        <begin position="4"/>
        <end position="160"/>
    </location>
</feature>
<protein>
    <recommendedName>
        <fullName evidence="9">tRNA(Met) cytidine acetyltransferase TmcA</fullName>
        <ecNumber evidence="9">2.3.1.193</ecNumber>
    </recommendedName>
</protein>
<dbReference type="Gene3D" id="3.40.630.30">
    <property type="match status" value="1"/>
</dbReference>
<proteinExistence type="inferred from homology"/>
<evidence type="ECO:0000256" key="6">
    <source>
        <dbReference type="ARBA" id="ARBA00022840"/>
    </source>
</evidence>
<comment type="caution">
    <text evidence="9">Lacks conserved residue(s) required for the propagation of feature annotation.</text>
</comment>
<keyword evidence="15" id="KW-1185">Reference proteome</keyword>
<dbReference type="InterPro" id="IPR016181">
    <property type="entry name" value="Acyl_CoA_acyltransferase"/>
</dbReference>
<evidence type="ECO:0000259" key="11">
    <source>
        <dbReference type="Pfam" id="PF08351"/>
    </source>
</evidence>
<evidence type="ECO:0000313" key="15">
    <source>
        <dbReference type="Proteomes" id="UP001209854"/>
    </source>
</evidence>
<feature type="domain" description="N-acetyltransferase" evidence="12">
    <location>
        <begin position="542"/>
        <end position="589"/>
    </location>
</feature>
<dbReference type="InterPro" id="IPR038321">
    <property type="entry name" value="TmcA_C_sf"/>
</dbReference>
<sequence>MKDLLKQRLNRLAQQNHRELMVISGEQDWCLRTVNALLPCLHEEQGLRLGLWLGKGAPDTVPAIQAGKATSWLGRERQFVVFNAWSGFDVDAFGAISGVVKGGGVMFLLVPVLDQWSLLEDPEHRRITVYPENENRVTGRYIQRLAGLLAKSEHCSLIQQNKTPVWQALPNPDIETETRDSCGYCQTQEQALAVEAIKKVATGHRRRPLVLTADRGRGKSAALGIAAAQLLSHGLNRIVVTGPSLASTEQVFQHADECLGNDSLSPGTFSRGTFSRGRVQWQDKSVQFMAPDEIVGHPVDCDLMLVDEAAALPVPLLESLLRQQSRIVFSSTIHGYEGTGRGFAIRFRKKLDAIAPKWRALHIKQAIRWADHDPLEQLVFSSLLLNARPAEDHQVEGATAEQCEWVRFDRDQLMHDEPMVAQAFGLLVLAHYRTRPFDLRHFLDGPNIEVYGLLYQGCLTGTVLAAREGAINASMQEPVWLGQRRVRGHLIPQSLSNHAGIPEAIRQKGLRILRIAVHPAVQRNGLGADMLNRLAQSASDKGFDYLGTSFGATSGLLSFWQNSGYLPVRTGLQREAASGCYSLMMLQALSEAGRELLGEARSRFYDNLLLQLPESLKVMDTELVRQLFNGAGNFISADLSERDWQDIASFSHGQRLFESCLPAIRKLLLNGLVYPDSCSNSCSNSYEQALQVLTMKVLQQQSWSSLAQHEGLAGKKQVLARLRSCVGMLETALKH</sequence>
<keyword evidence="8 9" id="KW-0012">Acyltransferase</keyword>
<evidence type="ECO:0000256" key="9">
    <source>
        <dbReference type="HAMAP-Rule" id="MF_01886"/>
    </source>
</evidence>
<dbReference type="SUPFAM" id="SSF52540">
    <property type="entry name" value="P-loop containing nucleoside triphosphate hydrolases"/>
    <property type="match status" value="1"/>
</dbReference>
<dbReference type="InterPro" id="IPR032672">
    <property type="entry name" value="TmcA/NAT10/Kre33"/>
</dbReference>
<keyword evidence="1 9" id="KW-0963">Cytoplasm</keyword>
<dbReference type="Gene3D" id="3.40.50.11040">
    <property type="match status" value="1"/>
</dbReference>
<evidence type="ECO:0000256" key="8">
    <source>
        <dbReference type="ARBA" id="ARBA00023315"/>
    </source>
</evidence>
<keyword evidence="3 9" id="KW-0808">Transferase</keyword>
<feature type="binding site" evidence="9">
    <location>
        <position position="190"/>
    </location>
    <ligand>
        <name>ATP</name>
        <dbReference type="ChEBI" id="CHEBI:30616"/>
    </ligand>
</feature>
<dbReference type="EMBL" id="JAPFCC010000001">
    <property type="protein sequence ID" value="MCW7552349.1"/>
    <property type="molecule type" value="Genomic_DNA"/>
</dbReference>
<feature type="binding site" evidence="9">
    <location>
        <position position="368"/>
    </location>
    <ligand>
        <name>ATP</name>
        <dbReference type="ChEBI" id="CHEBI:30616"/>
    </ligand>
</feature>
<accession>A0ABT3MSK1</accession>
<dbReference type="HAMAP" id="MF_01886">
    <property type="entry name" value="tRNA_acetyltr_TmcA"/>
    <property type="match status" value="1"/>
</dbReference>
<feature type="binding site" evidence="9">
    <location>
        <begin position="515"/>
        <end position="517"/>
    </location>
    <ligand>
        <name>acetyl-CoA</name>
        <dbReference type="ChEBI" id="CHEBI:57288"/>
    </ligand>
</feature>
<dbReference type="Gene3D" id="3.40.50.300">
    <property type="entry name" value="P-loop containing nucleotide triphosphate hydrolases"/>
    <property type="match status" value="1"/>
</dbReference>
<dbReference type="InterPro" id="IPR007807">
    <property type="entry name" value="TcmA/NAT10_helicase"/>
</dbReference>
<dbReference type="PANTHER" id="PTHR10925">
    <property type="entry name" value="N-ACETYLTRANSFERASE 10"/>
    <property type="match status" value="1"/>
</dbReference>
<dbReference type="InterPro" id="IPR000182">
    <property type="entry name" value="GNAT_dom"/>
</dbReference>
<dbReference type="SUPFAM" id="SSF55729">
    <property type="entry name" value="Acyl-CoA N-acyltransferases (Nat)"/>
    <property type="match status" value="1"/>
</dbReference>
<dbReference type="Pfam" id="PF05127">
    <property type="entry name" value="NAT10_TcmA_helicase"/>
    <property type="match status" value="1"/>
</dbReference>
<comment type="function">
    <text evidence="9">Catalyzes the formation of N(4)-acetylcytidine (ac(4)C) at the wobble position of tRNA(Met), by using acetyl-CoA as an acetyl donor and ATP (or GTP).</text>
</comment>
<dbReference type="Proteomes" id="UP001209854">
    <property type="component" value="Unassembled WGS sequence"/>
</dbReference>
<evidence type="ECO:0000256" key="5">
    <source>
        <dbReference type="ARBA" id="ARBA00022741"/>
    </source>
</evidence>
<evidence type="ECO:0000256" key="7">
    <source>
        <dbReference type="ARBA" id="ARBA00022884"/>
    </source>
</evidence>
<dbReference type="CDD" id="cd04301">
    <property type="entry name" value="NAT_SF"/>
    <property type="match status" value="1"/>
</dbReference>
<evidence type="ECO:0000259" key="13">
    <source>
        <dbReference type="Pfam" id="PF17176"/>
    </source>
</evidence>
<keyword evidence="6 9" id="KW-0067">ATP-binding</keyword>
<keyword evidence="7 9" id="KW-0694">RNA-binding</keyword>
<dbReference type="Pfam" id="PF13718">
    <property type="entry name" value="GNAT_acetyltr_2"/>
    <property type="match status" value="2"/>
</dbReference>
<dbReference type="GO" id="GO:0016746">
    <property type="term" value="F:acyltransferase activity"/>
    <property type="evidence" value="ECO:0007669"/>
    <property type="project" value="UniProtKB-KW"/>
</dbReference>
<keyword evidence="5 9" id="KW-0547">Nucleotide-binding</keyword>
<feature type="domain" description="N-acetyltransferase" evidence="12">
    <location>
        <begin position="424"/>
        <end position="536"/>
    </location>
</feature>
<dbReference type="InterPro" id="IPR027417">
    <property type="entry name" value="P-loop_NTPase"/>
</dbReference>
<evidence type="ECO:0000259" key="10">
    <source>
        <dbReference type="Pfam" id="PF05127"/>
    </source>
</evidence>
<evidence type="ECO:0000259" key="12">
    <source>
        <dbReference type="Pfam" id="PF13718"/>
    </source>
</evidence>
<dbReference type="RefSeq" id="WP_262567318.1">
    <property type="nucleotide sequence ID" value="NZ_JAPFCC010000001.1"/>
</dbReference>
<keyword evidence="2 9" id="KW-0820">tRNA-binding</keyword>
<dbReference type="Pfam" id="PF08351">
    <property type="entry name" value="TmcA_N"/>
    <property type="match status" value="1"/>
</dbReference>